<keyword evidence="1" id="KW-0472">Membrane</keyword>
<reference evidence="2 3" key="1">
    <citation type="submission" date="2012-06" db="EMBL/GenBank/DDBJ databases">
        <title>Finished chromosome of genome of Crinalium epipsammum PCC 9333.</title>
        <authorList>
            <consortium name="US DOE Joint Genome Institute"/>
            <person name="Gugger M."/>
            <person name="Coursin T."/>
            <person name="Rippka R."/>
            <person name="Tandeau De Marsac N."/>
            <person name="Huntemann M."/>
            <person name="Wei C.-L."/>
            <person name="Han J."/>
            <person name="Detter J.C."/>
            <person name="Han C."/>
            <person name="Tapia R."/>
            <person name="Davenport K."/>
            <person name="Daligault H."/>
            <person name="Erkkila T."/>
            <person name="Gu W."/>
            <person name="Munk A.C.C."/>
            <person name="Teshima H."/>
            <person name="Xu Y."/>
            <person name="Chain P."/>
            <person name="Chen A."/>
            <person name="Krypides N."/>
            <person name="Mavromatis K."/>
            <person name="Markowitz V."/>
            <person name="Szeto E."/>
            <person name="Ivanova N."/>
            <person name="Mikhailova N."/>
            <person name="Ovchinnikova G."/>
            <person name="Pagani I."/>
            <person name="Pati A."/>
            <person name="Goodwin L."/>
            <person name="Peters L."/>
            <person name="Pitluck S."/>
            <person name="Woyke T."/>
            <person name="Kerfeld C."/>
        </authorList>
    </citation>
    <scope>NUCLEOTIDE SEQUENCE [LARGE SCALE GENOMIC DNA]</scope>
    <source>
        <strain evidence="2 3">PCC 9333</strain>
    </source>
</reference>
<keyword evidence="3" id="KW-1185">Reference proteome</keyword>
<organism evidence="2 3">
    <name type="scientific">Crinalium epipsammum PCC 9333</name>
    <dbReference type="NCBI Taxonomy" id="1173022"/>
    <lineage>
        <taxon>Bacteria</taxon>
        <taxon>Bacillati</taxon>
        <taxon>Cyanobacteriota</taxon>
        <taxon>Cyanophyceae</taxon>
        <taxon>Gomontiellales</taxon>
        <taxon>Gomontiellaceae</taxon>
        <taxon>Crinalium</taxon>
    </lineage>
</organism>
<evidence type="ECO:0000256" key="1">
    <source>
        <dbReference type="SAM" id="Phobius"/>
    </source>
</evidence>
<keyword evidence="1" id="KW-0812">Transmembrane</keyword>
<evidence type="ECO:0000313" key="3">
    <source>
        <dbReference type="Proteomes" id="UP000010472"/>
    </source>
</evidence>
<dbReference type="EMBL" id="CP003620">
    <property type="protein sequence ID" value="AFZ13825.1"/>
    <property type="molecule type" value="Genomic_DNA"/>
</dbReference>
<dbReference type="HOGENOM" id="CLU_2805222_0_0_3"/>
<sequence length="67" mass="8195">MKISFLATRKIYYPSYKLAIPIFDGETYPRRVIYQKKQIVFINTILWSLVFNLFMPYIYFINKITNF</sequence>
<keyword evidence="1" id="KW-1133">Transmembrane helix</keyword>
<dbReference type="STRING" id="1173022.Cri9333_2986"/>
<dbReference type="Proteomes" id="UP000010472">
    <property type="component" value="Chromosome"/>
</dbReference>
<proteinExistence type="predicted"/>
<feature type="transmembrane region" description="Helical" evidence="1">
    <location>
        <begin position="40"/>
        <end position="61"/>
    </location>
</feature>
<name>K9W314_9CYAN</name>
<dbReference type="KEGG" id="cep:Cri9333_2986"/>
<gene>
    <name evidence="2" type="ORF">Cri9333_2986</name>
</gene>
<accession>K9W314</accession>
<evidence type="ECO:0000313" key="2">
    <source>
        <dbReference type="EMBL" id="AFZ13825.1"/>
    </source>
</evidence>
<dbReference type="AlphaFoldDB" id="K9W314"/>
<protein>
    <submittedName>
        <fullName evidence="2">Uncharacterized protein</fullName>
    </submittedName>
</protein>